<dbReference type="Proteomes" id="UP001220962">
    <property type="component" value="Chromosome"/>
</dbReference>
<dbReference type="Pfam" id="PF14808">
    <property type="entry name" value="TMEM164"/>
    <property type="match status" value="1"/>
</dbReference>
<evidence type="ECO:0000313" key="3">
    <source>
        <dbReference type="Proteomes" id="UP001220962"/>
    </source>
</evidence>
<feature type="transmembrane region" description="Helical" evidence="1">
    <location>
        <begin position="85"/>
        <end position="105"/>
    </location>
</feature>
<name>A0AAX3N1V5_9BACL</name>
<evidence type="ECO:0000313" key="2">
    <source>
        <dbReference type="EMBL" id="WDH83711.1"/>
    </source>
</evidence>
<dbReference type="NCBIfam" id="TIGR02206">
    <property type="entry name" value="intg_mem_TP0381"/>
    <property type="match status" value="1"/>
</dbReference>
<dbReference type="RefSeq" id="WP_274359640.1">
    <property type="nucleotide sequence ID" value="NZ_CP118101.1"/>
</dbReference>
<dbReference type="AlphaFoldDB" id="A0AAX3N1V5"/>
<feature type="transmembrane region" description="Helical" evidence="1">
    <location>
        <begin position="217"/>
        <end position="240"/>
    </location>
</feature>
<feature type="transmembrane region" description="Helical" evidence="1">
    <location>
        <begin position="110"/>
        <end position="129"/>
    </location>
</feature>
<feature type="transmembrane region" description="Helical" evidence="1">
    <location>
        <begin position="141"/>
        <end position="161"/>
    </location>
</feature>
<feature type="transmembrane region" description="Helical" evidence="1">
    <location>
        <begin position="56"/>
        <end position="79"/>
    </location>
</feature>
<organism evidence="2 3">
    <name type="scientific">Paenibacillus urinalis</name>
    <dbReference type="NCBI Taxonomy" id="521520"/>
    <lineage>
        <taxon>Bacteria</taxon>
        <taxon>Bacillati</taxon>
        <taxon>Bacillota</taxon>
        <taxon>Bacilli</taxon>
        <taxon>Bacillales</taxon>
        <taxon>Paenibacillaceae</taxon>
        <taxon>Paenibacillus</taxon>
    </lineage>
</organism>
<protein>
    <submittedName>
        <fullName evidence="2">TIGR02206 family membrane protein</fullName>
    </submittedName>
</protein>
<dbReference type="InterPro" id="IPR011737">
    <property type="entry name" value="CHP02206_TP0381"/>
</dbReference>
<dbReference type="EMBL" id="CP118101">
    <property type="protein sequence ID" value="WDH83711.1"/>
    <property type="molecule type" value="Genomic_DNA"/>
</dbReference>
<keyword evidence="1" id="KW-0472">Membrane</keyword>
<sequence>MHTIVADLSIFNPYNAPRFEFMSLAHAGAVAVLIVLLLAMFMYRQKLRDYESARKTLRYILLALLVLSQLMLEAWYQIYDLWDPAYTLPLELCSITLLLSCVMLVTRNRVLYMLVFYAGICGALAALLTPDLVYTFPHFRFIQFFIAHGSIIAAALYMTWIEQVRLTTASVPLSMLLLNLIAGIVWCFNQILGANYMFLSHKPESPSILDMLGPYPYYILVEELVAFVLFTMMYIVFFYLPSRAASKAVSKDHVSL</sequence>
<feature type="transmembrane region" description="Helical" evidence="1">
    <location>
        <begin position="21"/>
        <end position="44"/>
    </location>
</feature>
<gene>
    <name evidence="2" type="ORF">PUW23_05650</name>
</gene>
<keyword evidence="1" id="KW-1133">Transmembrane helix</keyword>
<accession>A0AAX3N1V5</accession>
<feature type="transmembrane region" description="Helical" evidence="1">
    <location>
        <begin position="173"/>
        <end position="197"/>
    </location>
</feature>
<reference evidence="2" key="1">
    <citation type="submission" date="2023-02" db="EMBL/GenBank/DDBJ databases">
        <title>Pathogen: clinical or host-associated sample.</title>
        <authorList>
            <person name="Hergert J."/>
            <person name="Casey R."/>
            <person name="Wagner J."/>
            <person name="Young E.L."/>
            <person name="Oakeson K.F."/>
        </authorList>
    </citation>
    <scope>NUCLEOTIDE SEQUENCE</scope>
    <source>
        <strain evidence="2">2022CK-00830</strain>
    </source>
</reference>
<proteinExistence type="predicted"/>
<evidence type="ECO:0000256" key="1">
    <source>
        <dbReference type="SAM" id="Phobius"/>
    </source>
</evidence>
<keyword evidence="1" id="KW-0812">Transmembrane</keyword>